<keyword evidence="10" id="KW-1185">Reference proteome</keyword>
<keyword evidence="4 8" id="KW-1003">Cell membrane</keyword>
<comment type="subcellular location">
    <subcellularLocation>
        <location evidence="1 8">Cell membrane</location>
        <topology evidence="1 8">Multi-pass membrane protein</topology>
    </subcellularLocation>
</comment>
<protein>
    <recommendedName>
        <fullName evidence="8">Probable membrane transporter protein</fullName>
    </recommendedName>
</protein>
<evidence type="ECO:0000256" key="4">
    <source>
        <dbReference type="ARBA" id="ARBA00022475"/>
    </source>
</evidence>
<dbReference type="Proteomes" id="UP000194151">
    <property type="component" value="Chromosome"/>
</dbReference>
<dbReference type="AlphaFoldDB" id="A0A1W6YIA1"/>
<feature type="transmembrane region" description="Helical" evidence="8">
    <location>
        <begin position="20"/>
        <end position="47"/>
    </location>
</feature>
<dbReference type="Pfam" id="PF01925">
    <property type="entry name" value="TauE"/>
    <property type="match status" value="1"/>
</dbReference>
<keyword evidence="3" id="KW-0813">Transport</keyword>
<reference evidence="9 10" key="1">
    <citation type="submission" date="2017-05" db="EMBL/GenBank/DDBJ databases">
        <title>Complete and WGS of Bordetella genogroups.</title>
        <authorList>
            <person name="Spilker T."/>
            <person name="LiPuma J."/>
        </authorList>
    </citation>
    <scope>NUCLEOTIDE SEQUENCE [LARGE SCALE GENOMIC DNA]</scope>
    <source>
        <strain evidence="9 10">AU19157</strain>
    </source>
</reference>
<dbReference type="RefSeq" id="WP_086063979.1">
    <property type="nucleotide sequence ID" value="NZ_CP021108.1"/>
</dbReference>
<evidence type="ECO:0000256" key="6">
    <source>
        <dbReference type="ARBA" id="ARBA00022989"/>
    </source>
</evidence>
<accession>A0A1W6YIA1</accession>
<evidence type="ECO:0000256" key="3">
    <source>
        <dbReference type="ARBA" id="ARBA00022448"/>
    </source>
</evidence>
<dbReference type="STRING" id="1416806.CAL12_07850"/>
<organism evidence="9 10">
    <name type="scientific">Bordetella genomosp. 8</name>
    <dbReference type="NCBI Taxonomy" id="1416806"/>
    <lineage>
        <taxon>Bacteria</taxon>
        <taxon>Pseudomonadati</taxon>
        <taxon>Pseudomonadota</taxon>
        <taxon>Betaproteobacteria</taxon>
        <taxon>Burkholderiales</taxon>
        <taxon>Alcaligenaceae</taxon>
        <taxon>Bordetella</taxon>
    </lineage>
</organism>
<evidence type="ECO:0000313" key="10">
    <source>
        <dbReference type="Proteomes" id="UP000194151"/>
    </source>
</evidence>
<sequence length="260" mass="28060">MWDFLVSHLGASVTGVDPWPLLVAGMALTGGYIIFGMTGFGSAIVAMPLLTQVMPLHRAVPIMLVCDMISGLLLGATSRRDVEMTELRRIVPWMLLGMVAGLALLMYVPERPLLIVLGVGVLGYSLWRLRGGDVFRRLNAGWAIPLGVGGGGLTAMFGTGGPLYTIYLAGRLEDRHALRATVGTLIMLTGVTRLVMFAITGLLLQPAVLALMVWLVPCCLFGMRVGSWLRHRISPMHIFRLLWTVLILGSISLLVNAIAG</sequence>
<dbReference type="PANTHER" id="PTHR30269">
    <property type="entry name" value="TRANSMEMBRANE PROTEIN YFCA"/>
    <property type="match status" value="1"/>
</dbReference>
<name>A0A1W6YIA1_9BORD</name>
<feature type="transmembrane region" description="Helical" evidence="8">
    <location>
        <begin position="241"/>
        <end position="259"/>
    </location>
</feature>
<proteinExistence type="inferred from homology"/>
<gene>
    <name evidence="9" type="ORF">CAL12_07850</name>
</gene>
<dbReference type="InterPro" id="IPR002781">
    <property type="entry name" value="TM_pro_TauE-like"/>
</dbReference>
<evidence type="ECO:0000256" key="7">
    <source>
        <dbReference type="ARBA" id="ARBA00023136"/>
    </source>
</evidence>
<evidence type="ECO:0000256" key="1">
    <source>
        <dbReference type="ARBA" id="ARBA00004651"/>
    </source>
</evidence>
<dbReference type="PANTHER" id="PTHR30269:SF32">
    <property type="entry name" value="MEMBRANE TRANSPORTER PROTEIN-RELATED"/>
    <property type="match status" value="1"/>
</dbReference>
<feature type="transmembrane region" description="Helical" evidence="8">
    <location>
        <begin position="142"/>
        <end position="170"/>
    </location>
</feature>
<dbReference type="GO" id="GO:0005886">
    <property type="term" value="C:plasma membrane"/>
    <property type="evidence" value="ECO:0007669"/>
    <property type="project" value="UniProtKB-SubCell"/>
</dbReference>
<keyword evidence="7 8" id="KW-0472">Membrane</keyword>
<feature type="transmembrane region" description="Helical" evidence="8">
    <location>
        <begin position="59"/>
        <end position="78"/>
    </location>
</feature>
<dbReference type="OrthoDB" id="5801432at2"/>
<feature type="transmembrane region" description="Helical" evidence="8">
    <location>
        <begin position="113"/>
        <end position="130"/>
    </location>
</feature>
<evidence type="ECO:0000256" key="5">
    <source>
        <dbReference type="ARBA" id="ARBA00022692"/>
    </source>
</evidence>
<evidence type="ECO:0000313" key="9">
    <source>
        <dbReference type="EMBL" id="ARP80758.1"/>
    </source>
</evidence>
<keyword evidence="6 8" id="KW-1133">Transmembrane helix</keyword>
<dbReference type="InterPro" id="IPR052017">
    <property type="entry name" value="TSUP"/>
</dbReference>
<evidence type="ECO:0000256" key="2">
    <source>
        <dbReference type="ARBA" id="ARBA00009142"/>
    </source>
</evidence>
<comment type="similarity">
    <text evidence="2 8">Belongs to the 4-toluene sulfonate uptake permease (TSUP) (TC 2.A.102) family.</text>
</comment>
<evidence type="ECO:0000256" key="8">
    <source>
        <dbReference type="RuleBase" id="RU363041"/>
    </source>
</evidence>
<dbReference type="EMBL" id="CP021108">
    <property type="protein sequence ID" value="ARP80758.1"/>
    <property type="molecule type" value="Genomic_DNA"/>
</dbReference>
<keyword evidence="5 8" id="KW-0812">Transmembrane</keyword>
<dbReference type="KEGG" id="bgv:CAL12_07850"/>
<feature type="transmembrane region" description="Helical" evidence="8">
    <location>
        <begin position="90"/>
        <end position="108"/>
    </location>
</feature>